<organism evidence="1">
    <name type="scientific">Anguilla anguilla</name>
    <name type="common">European freshwater eel</name>
    <name type="synonym">Muraena anguilla</name>
    <dbReference type="NCBI Taxonomy" id="7936"/>
    <lineage>
        <taxon>Eukaryota</taxon>
        <taxon>Metazoa</taxon>
        <taxon>Chordata</taxon>
        <taxon>Craniata</taxon>
        <taxon>Vertebrata</taxon>
        <taxon>Euteleostomi</taxon>
        <taxon>Actinopterygii</taxon>
        <taxon>Neopterygii</taxon>
        <taxon>Teleostei</taxon>
        <taxon>Anguilliformes</taxon>
        <taxon>Anguillidae</taxon>
        <taxon>Anguilla</taxon>
    </lineage>
</organism>
<proteinExistence type="predicted"/>
<reference evidence="1" key="1">
    <citation type="submission" date="2014-11" db="EMBL/GenBank/DDBJ databases">
        <authorList>
            <person name="Amaro Gonzalez C."/>
        </authorList>
    </citation>
    <scope>NUCLEOTIDE SEQUENCE</scope>
</reference>
<evidence type="ECO:0000313" key="1">
    <source>
        <dbReference type="EMBL" id="JAH01755.1"/>
    </source>
</evidence>
<accession>A0A0E9PCJ5</accession>
<reference evidence="1" key="2">
    <citation type="journal article" date="2015" name="Fish Shellfish Immunol.">
        <title>Early steps in the European eel (Anguilla anguilla)-Vibrio vulnificus interaction in the gills: Role of the RtxA13 toxin.</title>
        <authorList>
            <person name="Callol A."/>
            <person name="Pajuelo D."/>
            <person name="Ebbesson L."/>
            <person name="Teles M."/>
            <person name="MacKenzie S."/>
            <person name="Amaro C."/>
        </authorList>
    </citation>
    <scope>NUCLEOTIDE SEQUENCE</scope>
</reference>
<protein>
    <submittedName>
        <fullName evidence="1">Uncharacterized protein</fullName>
    </submittedName>
</protein>
<name>A0A0E9PCJ5_ANGAN</name>
<dbReference type="AlphaFoldDB" id="A0A0E9PCJ5"/>
<dbReference type="EMBL" id="GBXM01106822">
    <property type="protein sequence ID" value="JAH01755.1"/>
    <property type="molecule type" value="Transcribed_RNA"/>
</dbReference>
<sequence length="63" mass="7074">MSPGACYLLPVTTHRCFKGACYWNVGRKWVNVTVPRQEVRVAGVNLIGRSKSGEKKGECIFFK</sequence>